<gene>
    <name evidence="4" type="primary">20350613</name>
    <name evidence="3" type="ORF">GGTG_10155</name>
</gene>
<accession>J3P9H5</accession>
<dbReference type="PANTHER" id="PTHR28159:SF1">
    <property type="entry name" value="TRAFFICKING PROTEIN PARTICLE COMPLEX II-SPECIFIC SUBUNIT 65"/>
    <property type="match status" value="1"/>
</dbReference>
<reference evidence="3" key="2">
    <citation type="submission" date="2010-07" db="EMBL/GenBank/DDBJ databases">
        <authorList>
            <consortium name="The Broad Institute Genome Sequencing Platform"/>
            <consortium name="Broad Institute Genome Sequencing Center for Infectious Disease"/>
            <person name="Ma L.-J."/>
            <person name="Dead R."/>
            <person name="Young S."/>
            <person name="Zeng Q."/>
            <person name="Koehrsen M."/>
            <person name="Alvarado L."/>
            <person name="Berlin A."/>
            <person name="Chapman S.B."/>
            <person name="Chen Z."/>
            <person name="Freedman E."/>
            <person name="Gellesch M."/>
            <person name="Goldberg J."/>
            <person name="Griggs A."/>
            <person name="Gujja S."/>
            <person name="Heilman E.R."/>
            <person name="Heiman D."/>
            <person name="Hepburn T."/>
            <person name="Howarth C."/>
            <person name="Jen D."/>
            <person name="Larson L."/>
            <person name="Mehta T."/>
            <person name="Neiman D."/>
            <person name="Pearson M."/>
            <person name="Roberts A."/>
            <person name="Saif S."/>
            <person name="Shea T."/>
            <person name="Shenoy N."/>
            <person name="Sisk P."/>
            <person name="Stolte C."/>
            <person name="Sykes S."/>
            <person name="Walk T."/>
            <person name="White J."/>
            <person name="Yandava C."/>
            <person name="Haas B."/>
            <person name="Nusbaum C."/>
            <person name="Birren B."/>
        </authorList>
    </citation>
    <scope>NUCLEOTIDE SEQUENCE</scope>
    <source>
        <strain evidence="3">R3-111a-1</strain>
    </source>
</reference>
<name>J3P9H5_GAET3</name>
<evidence type="ECO:0000259" key="2">
    <source>
        <dbReference type="Pfam" id="PF12735"/>
    </source>
</evidence>
<dbReference type="PANTHER" id="PTHR28159">
    <property type="entry name" value="TRAFFICKING PROTEIN PARTICLE COMPLEX II-SPECIFIC SUBUNIT 65"/>
    <property type="match status" value="1"/>
</dbReference>
<evidence type="ECO:0000313" key="4">
    <source>
        <dbReference type="EnsemblFungi" id="EJT73311"/>
    </source>
</evidence>
<dbReference type="GO" id="GO:0005802">
    <property type="term" value="C:trans-Golgi network"/>
    <property type="evidence" value="ECO:0007669"/>
    <property type="project" value="TreeGrafter"/>
</dbReference>
<dbReference type="eggNOG" id="ENOG502SGQ1">
    <property type="taxonomic scope" value="Eukaryota"/>
</dbReference>
<feature type="region of interest" description="Disordered" evidence="1">
    <location>
        <begin position="212"/>
        <end position="234"/>
    </location>
</feature>
<dbReference type="HOGENOM" id="CLU_015118_0_0_1"/>
<reference evidence="5" key="1">
    <citation type="submission" date="2010-07" db="EMBL/GenBank/DDBJ databases">
        <title>The genome sequence of Gaeumannomyces graminis var. tritici strain R3-111a-1.</title>
        <authorList>
            <consortium name="The Broad Institute Genome Sequencing Platform"/>
            <person name="Ma L.-J."/>
            <person name="Dead R."/>
            <person name="Young S."/>
            <person name="Zeng Q."/>
            <person name="Koehrsen M."/>
            <person name="Alvarado L."/>
            <person name="Berlin A."/>
            <person name="Chapman S.B."/>
            <person name="Chen Z."/>
            <person name="Freedman E."/>
            <person name="Gellesch M."/>
            <person name="Goldberg J."/>
            <person name="Griggs A."/>
            <person name="Gujja S."/>
            <person name="Heilman E.R."/>
            <person name="Heiman D."/>
            <person name="Hepburn T."/>
            <person name="Howarth C."/>
            <person name="Jen D."/>
            <person name="Larson L."/>
            <person name="Mehta T."/>
            <person name="Neiman D."/>
            <person name="Pearson M."/>
            <person name="Roberts A."/>
            <person name="Saif S."/>
            <person name="Shea T."/>
            <person name="Shenoy N."/>
            <person name="Sisk P."/>
            <person name="Stolte C."/>
            <person name="Sykes S."/>
            <person name="Walk T."/>
            <person name="White J."/>
            <person name="Yandava C."/>
            <person name="Haas B."/>
            <person name="Nusbaum C."/>
            <person name="Birren B."/>
        </authorList>
    </citation>
    <scope>NUCLEOTIDE SEQUENCE [LARGE SCALE GENOMIC DNA]</scope>
    <source>
        <strain evidence="5">R3-111a-1</strain>
    </source>
</reference>
<dbReference type="Pfam" id="PF12735">
    <property type="entry name" value="IgD3_Trs65"/>
    <property type="match status" value="1"/>
</dbReference>
<sequence length="720" mass="77228">MTARADADLSADDVDFLEHSHLSHLVPFSDEPVFEDLVKPGCGGSKRSPFKALEQRDWLFFDESAVVFLILRTPFHDDKTLRAHLARVTLSLEAHITNTQTPGRDRSPPATELIFGDDAIESRQGRTQGQGGHGGEGVGSAGDKAGVDQPLVIIDERDFDGDDNDDKEDEREDSTPHQFAFAIWKVPVFIARPRIRLQSPTVVFTVSAHLRSASPANDETERGPESVGGGGVVSTKDDYMQSRAPAGLNLLEPFAYDAALGGVRPQLSAQRVSRVAPLTRPKDQLRPIRGSQNIALRAVAALHTRVKFARPNAVPASPDVIAMLEMDFTPYFDCEVVLTKIKLGLQSGVVTDLNSDAGLSLPLSCVAHDHVTFLYGLAPPEHEHLLEGVSGGWSGNSRNAPGAPPAARDLDISIEVKALVRPGVCTPRMTMAWTTQLDFTPPVNPGFGASALTPPMQRSHRPSQLSIDGIASMVSPAVSRPDSLPALEAAAARNTETIIPDFGITMTFLGPDRPVRVGEEFCWSVFVVNRSGTGTAPVVSGLAISTGAPQHHQPSPLPTATPTTPAVGGSARKLALRVVPKRRRADLRVTRPPSSHRASHGRQQSLMYQRQQQARGNGIDSDEVADAVLDENVVHAMQRGSLLDGADVVCLSADARVGPLAPGACHVVELRFLALRAGRGPGDAVESVEAVRVVDLVSQEHVDVRELPAIFVEPEADETS</sequence>
<reference evidence="4" key="5">
    <citation type="submission" date="2018-04" db="UniProtKB">
        <authorList>
            <consortium name="EnsemblFungi"/>
        </authorList>
    </citation>
    <scope>IDENTIFICATION</scope>
    <source>
        <strain evidence="4">R3-111a-1</strain>
    </source>
</reference>
<keyword evidence="5" id="KW-1185">Reference proteome</keyword>
<feature type="region of interest" description="Disordered" evidence="1">
    <location>
        <begin position="545"/>
        <end position="619"/>
    </location>
</feature>
<evidence type="ECO:0000313" key="3">
    <source>
        <dbReference type="EMBL" id="EJT73311.1"/>
    </source>
</evidence>
<organism evidence="3">
    <name type="scientific">Gaeumannomyces tritici (strain R3-111a-1)</name>
    <name type="common">Wheat and barley take-all root rot fungus</name>
    <name type="synonym">Gaeumannomyces graminis var. tritici</name>
    <dbReference type="NCBI Taxonomy" id="644352"/>
    <lineage>
        <taxon>Eukaryota</taxon>
        <taxon>Fungi</taxon>
        <taxon>Dikarya</taxon>
        <taxon>Ascomycota</taxon>
        <taxon>Pezizomycotina</taxon>
        <taxon>Sordariomycetes</taxon>
        <taxon>Sordariomycetidae</taxon>
        <taxon>Magnaporthales</taxon>
        <taxon>Magnaporthaceae</taxon>
        <taxon>Gaeumannomyces</taxon>
    </lineage>
</organism>
<dbReference type="InterPro" id="IPR024662">
    <property type="entry name" value="Trs65"/>
</dbReference>
<proteinExistence type="predicted"/>
<feature type="domain" description="Trafficking protein particle complex II-specific subunit 65 IgD3" evidence="2">
    <location>
        <begin position="480"/>
        <end position="712"/>
    </location>
</feature>
<dbReference type="AlphaFoldDB" id="J3P9H5"/>
<evidence type="ECO:0000256" key="1">
    <source>
        <dbReference type="SAM" id="MobiDB-lite"/>
    </source>
</evidence>
<dbReference type="OrthoDB" id="5345392at2759"/>
<dbReference type="Proteomes" id="UP000006039">
    <property type="component" value="Unassembled WGS sequence"/>
</dbReference>
<feature type="region of interest" description="Disordered" evidence="1">
    <location>
        <begin position="123"/>
        <end position="175"/>
    </location>
</feature>
<feature type="compositionally biased region" description="Low complexity" evidence="1">
    <location>
        <begin position="602"/>
        <end position="615"/>
    </location>
</feature>
<dbReference type="STRING" id="644352.J3P9H5"/>
<dbReference type="EnsemblFungi" id="EJT73311">
    <property type="protein sequence ID" value="EJT73311"/>
    <property type="gene ID" value="GGTG_10155"/>
</dbReference>
<dbReference type="InterPro" id="IPR055420">
    <property type="entry name" value="IgD3_Trs65"/>
</dbReference>
<dbReference type="GO" id="GO:0006891">
    <property type="term" value="P:intra-Golgi vesicle-mediated transport"/>
    <property type="evidence" value="ECO:0007669"/>
    <property type="project" value="InterPro"/>
</dbReference>
<dbReference type="VEuPathDB" id="FungiDB:GGTG_10155"/>
<feature type="compositionally biased region" description="Acidic residues" evidence="1">
    <location>
        <begin position="157"/>
        <end position="172"/>
    </location>
</feature>
<reference evidence="3" key="3">
    <citation type="submission" date="2010-09" db="EMBL/GenBank/DDBJ databases">
        <title>Annotation of Gaeumannomyces graminis var. tritici R3-111a-1.</title>
        <authorList>
            <consortium name="The Broad Institute Genome Sequencing Platform"/>
            <person name="Ma L.-J."/>
            <person name="Dead R."/>
            <person name="Young S.K."/>
            <person name="Zeng Q."/>
            <person name="Gargeya S."/>
            <person name="Fitzgerald M."/>
            <person name="Haas B."/>
            <person name="Abouelleil A."/>
            <person name="Alvarado L."/>
            <person name="Arachchi H.M."/>
            <person name="Berlin A."/>
            <person name="Brown A."/>
            <person name="Chapman S.B."/>
            <person name="Chen Z."/>
            <person name="Dunbar C."/>
            <person name="Freedman E."/>
            <person name="Gearin G."/>
            <person name="Gellesch M."/>
            <person name="Goldberg J."/>
            <person name="Griggs A."/>
            <person name="Gujja S."/>
            <person name="Heiman D."/>
            <person name="Howarth C."/>
            <person name="Larson L."/>
            <person name="Lui A."/>
            <person name="MacDonald P.J.P."/>
            <person name="Mehta T."/>
            <person name="Montmayeur A."/>
            <person name="Murphy C."/>
            <person name="Neiman D."/>
            <person name="Pearson M."/>
            <person name="Priest M."/>
            <person name="Roberts A."/>
            <person name="Saif S."/>
            <person name="Shea T."/>
            <person name="Shenoy N."/>
            <person name="Sisk P."/>
            <person name="Stolte C."/>
            <person name="Sykes S."/>
            <person name="Yandava C."/>
            <person name="Wortman J."/>
            <person name="Nusbaum C."/>
            <person name="Birren B."/>
        </authorList>
    </citation>
    <scope>NUCLEOTIDE SEQUENCE</scope>
    <source>
        <strain evidence="3">R3-111a-1</strain>
    </source>
</reference>
<protein>
    <recommendedName>
        <fullName evidence="2">Trafficking protein particle complex II-specific subunit 65 IgD3 domain-containing protein</fullName>
    </recommendedName>
</protein>
<dbReference type="RefSeq" id="XP_009226285.1">
    <property type="nucleotide sequence ID" value="XM_009228021.1"/>
</dbReference>
<evidence type="ECO:0000313" key="5">
    <source>
        <dbReference type="Proteomes" id="UP000006039"/>
    </source>
</evidence>
<dbReference type="EMBL" id="GL385399">
    <property type="protein sequence ID" value="EJT73311.1"/>
    <property type="molecule type" value="Genomic_DNA"/>
</dbReference>
<dbReference type="GO" id="GO:1990071">
    <property type="term" value="C:TRAPPII protein complex"/>
    <property type="evidence" value="ECO:0007669"/>
    <property type="project" value="InterPro"/>
</dbReference>
<feature type="compositionally biased region" description="Gly residues" evidence="1">
    <location>
        <begin position="128"/>
        <end position="140"/>
    </location>
</feature>
<reference evidence="4" key="4">
    <citation type="journal article" date="2015" name="G3 (Bethesda)">
        <title>Genome sequences of three phytopathogenic species of the Magnaporthaceae family of fungi.</title>
        <authorList>
            <person name="Okagaki L.H."/>
            <person name="Nunes C.C."/>
            <person name="Sailsbery J."/>
            <person name="Clay B."/>
            <person name="Brown D."/>
            <person name="John T."/>
            <person name="Oh Y."/>
            <person name="Young N."/>
            <person name="Fitzgerald M."/>
            <person name="Haas B.J."/>
            <person name="Zeng Q."/>
            <person name="Young S."/>
            <person name="Adiconis X."/>
            <person name="Fan L."/>
            <person name="Levin J.Z."/>
            <person name="Mitchell T.K."/>
            <person name="Okubara P.A."/>
            <person name="Farman M.L."/>
            <person name="Kohn L.M."/>
            <person name="Birren B."/>
            <person name="Ma L.-J."/>
            <person name="Dean R.A."/>
        </authorList>
    </citation>
    <scope>NUCLEOTIDE SEQUENCE</scope>
    <source>
        <strain evidence="4">R3-111a-1</strain>
    </source>
</reference>
<dbReference type="GeneID" id="20350613"/>